<evidence type="ECO:0000313" key="2">
    <source>
        <dbReference type="Proteomes" id="UP001328107"/>
    </source>
</evidence>
<gene>
    <name evidence="1" type="ORF">PMAYCL1PPCAC_22983</name>
</gene>
<name>A0AAN5CXM5_9BILA</name>
<comment type="caution">
    <text evidence="1">The sequence shown here is derived from an EMBL/GenBank/DDBJ whole genome shotgun (WGS) entry which is preliminary data.</text>
</comment>
<feature type="non-terminal residue" evidence="1">
    <location>
        <position position="1"/>
    </location>
</feature>
<dbReference type="Proteomes" id="UP001328107">
    <property type="component" value="Unassembled WGS sequence"/>
</dbReference>
<reference evidence="2" key="1">
    <citation type="submission" date="2022-10" db="EMBL/GenBank/DDBJ databases">
        <title>Genome assembly of Pristionchus species.</title>
        <authorList>
            <person name="Yoshida K."/>
            <person name="Sommer R.J."/>
        </authorList>
    </citation>
    <scope>NUCLEOTIDE SEQUENCE [LARGE SCALE GENOMIC DNA]</scope>
    <source>
        <strain evidence="2">RS5460</strain>
    </source>
</reference>
<proteinExistence type="predicted"/>
<sequence length="198" mass="22589">HLPRSTLAAFYASEVLHFSQMDSINRWCHLSSIPYDSRAVQVGGLPWLYDSMSTGDNFVFLTSKRTSRKAVETLNQLNLGLYNYDHQSGLLMRKFVPKFALAERILNGEADFTVNLRPFSMLQLEIPLMFLAIGLTASWAAFLVEDLCPNGTLRLGYTAEAFPKSFFRNGRMIGYVVDYWSTVRKARCEMPSQIFRHA</sequence>
<dbReference type="EMBL" id="BTRK01000005">
    <property type="protein sequence ID" value="GMR52788.1"/>
    <property type="molecule type" value="Genomic_DNA"/>
</dbReference>
<dbReference type="AlphaFoldDB" id="A0AAN5CXM5"/>
<accession>A0AAN5CXM5</accession>
<organism evidence="1 2">
    <name type="scientific">Pristionchus mayeri</name>
    <dbReference type="NCBI Taxonomy" id="1317129"/>
    <lineage>
        <taxon>Eukaryota</taxon>
        <taxon>Metazoa</taxon>
        <taxon>Ecdysozoa</taxon>
        <taxon>Nematoda</taxon>
        <taxon>Chromadorea</taxon>
        <taxon>Rhabditida</taxon>
        <taxon>Rhabditina</taxon>
        <taxon>Diplogasteromorpha</taxon>
        <taxon>Diplogasteroidea</taxon>
        <taxon>Neodiplogasteridae</taxon>
        <taxon>Pristionchus</taxon>
    </lineage>
</organism>
<evidence type="ECO:0000313" key="1">
    <source>
        <dbReference type="EMBL" id="GMR52788.1"/>
    </source>
</evidence>
<protein>
    <submittedName>
        <fullName evidence="1">Uncharacterized protein</fullName>
    </submittedName>
</protein>
<keyword evidence="2" id="KW-1185">Reference proteome</keyword>